<evidence type="ECO:0000313" key="5">
    <source>
        <dbReference type="EMBL" id="KRL22047.1"/>
    </source>
</evidence>
<evidence type="ECO:0000259" key="4">
    <source>
        <dbReference type="PROSITE" id="PS50893"/>
    </source>
</evidence>
<gene>
    <name evidence="5" type="ORF">FC98_GL000344</name>
</gene>
<feature type="domain" description="ABC transporter" evidence="4">
    <location>
        <begin position="9"/>
        <end position="241"/>
    </location>
</feature>
<name>A0A0R1NPC4_9LACO</name>
<proteinExistence type="predicted"/>
<dbReference type="GO" id="GO:0016887">
    <property type="term" value="F:ATP hydrolysis activity"/>
    <property type="evidence" value="ECO:0007669"/>
    <property type="project" value="InterPro"/>
</dbReference>
<reference evidence="5 6" key="1">
    <citation type="journal article" date="2015" name="Genome Announc.">
        <title>Expanding the biotechnology potential of lactobacilli through comparative genomics of 213 strains and associated genera.</title>
        <authorList>
            <person name="Sun Z."/>
            <person name="Harris H.M."/>
            <person name="McCann A."/>
            <person name="Guo C."/>
            <person name="Argimon S."/>
            <person name="Zhang W."/>
            <person name="Yang X."/>
            <person name="Jeffery I.B."/>
            <person name="Cooney J.C."/>
            <person name="Kagawa T.F."/>
            <person name="Liu W."/>
            <person name="Song Y."/>
            <person name="Salvetti E."/>
            <person name="Wrobel A."/>
            <person name="Rasinkangas P."/>
            <person name="Parkhill J."/>
            <person name="Rea M.C."/>
            <person name="O'Sullivan O."/>
            <person name="Ritari J."/>
            <person name="Douillard F.P."/>
            <person name="Paul Ross R."/>
            <person name="Yang R."/>
            <person name="Briner A.E."/>
            <person name="Felis G.E."/>
            <person name="de Vos W.M."/>
            <person name="Barrangou R."/>
            <person name="Klaenhammer T.R."/>
            <person name="Caufield P.W."/>
            <person name="Cui Y."/>
            <person name="Zhang H."/>
            <person name="O'Toole P.W."/>
        </authorList>
    </citation>
    <scope>NUCLEOTIDE SEQUENCE [LARGE SCALE GENOMIC DNA]</scope>
    <source>
        <strain evidence="5 6">DSM 19906</strain>
    </source>
</reference>
<dbReference type="PROSITE" id="PS50893">
    <property type="entry name" value="ABC_TRANSPORTER_2"/>
    <property type="match status" value="1"/>
</dbReference>
<evidence type="ECO:0000256" key="3">
    <source>
        <dbReference type="ARBA" id="ARBA00022840"/>
    </source>
</evidence>
<dbReference type="GO" id="GO:0022857">
    <property type="term" value="F:transmembrane transporter activity"/>
    <property type="evidence" value="ECO:0007669"/>
    <property type="project" value="TreeGrafter"/>
</dbReference>
<dbReference type="Gene3D" id="3.40.50.300">
    <property type="entry name" value="P-loop containing nucleotide triphosphate hydrolases"/>
    <property type="match status" value="1"/>
</dbReference>
<dbReference type="SMART" id="SM00382">
    <property type="entry name" value="AAA"/>
    <property type="match status" value="1"/>
</dbReference>
<dbReference type="SUPFAM" id="SSF52540">
    <property type="entry name" value="P-loop containing nucleoside triphosphate hydrolases"/>
    <property type="match status" value="1"/>
</dbReference>
<dbReference type="PANTHER" id="PTHR24220">
    <property type="entry name" value="IMPORT ATP-BINDING PROTEIN"/>
    <property type="match status" value="1"/>
</dbReference>
<dbReference type="GO" id="GO:0005524">
    <property type="term" value="F:ATP binding"/>
    <property type="evidence" value="ECO:0007669"/>
    <property type="project" value="UniProtKB-KW"/>
</dbReference>
<dbReference type="PANTHER" id="PTHR24220:SF692">
    <property type="entry name" value="ABC TRANSPORTER DOMAIN-CONTAINING PROTEIN"/>
    <property type="match status" value="1"/>
</dbReference>
<keyword evidence="2" id="KW-0547">Nucleotide-binding</keyword>
<dbReference type="InterPro" id="IPR015854">
    <property type="entry name" value="ABC_transpr_LolD-like"/>
</dbReference>
<keyword evidence="3 5" id="KW-0067">ATP-binding</keyword>
<accession>A0A0R1NPC4</accession>
<dbReference type="InterPro" id="IPR017871">
    <property type="entry name" value="ABC_transporter-like_CS"/>
</dbReference>
<dbReference type="PROSITE" id="PS00211">
    <property type="entry name" value="ABC_TRANSPORTER_1"/>
    <property type="match status" value="1"/>
</dbReference>
<keyword evidence="1" id="KW-0813">Transport</keyword>
<dbReference type="Pfam" id="PF00005">
    <property type="entry name" value="ABC_tran"/>
    <property type="match status" value="1"/>
</dbReference>
<evidence type="ECO:0000256" key="2">
    <source>
        <dbReference type="ARBA" id="ARBA00022741"/>
    </source>
</evidence>
<evidence type="ECO:0000256" key="1">
    <source>
        <dbReference type="ARBA" id="ARBA00022448"/>
    </source>
</evidence>
<dbReference type="InterPro" id="IPR003593">
    <property type="entry name" value="AAA+_ATPase"/>
</dbReference>
<dbReference type="InterPro" id="IPR027417">
    <property type="entry name" value="P-loop_NTPase"/>
</dbReference>
<protein>
    <submittedName>
        <fullName evidence="5">Lipoprotein releasing system, ATP-binding protein</fullName>
    </submittedName>
</protein>
<evidence type="ECO:0000313" key="6">
    <source>
        <dbReference type="Proteomes" id="UP000051439"/>
    </source>
</evidence>
<dbReference type="AlphaFoldDB" id="A0A0R1NPC4"/>
<dbReference type="InterPro" id="IPR017911">
    <property type="entry name" value="MacB-like_ATP-bd"/>
</dbReference>
<organism evidence="5 6">
    <name type="scientific">Lentilactobacillus kisonensis DSM 19906 = JCM 15041</name>
    <dbReference type="NCBI Taxonomy" id="1423766"/>
    <lineage>
        <taxon>Bacteria</taxon>
        <taxon>Bacillati</taxon>
        <taxon>Bacillota</taxon>
        <taxon>Bacilli</taxon>
        <taxon>Lactobacillales</taxon>
        <taxon>Lactobacillaceae</taxon>
        <taxon>Lentilactobacillus</taxon>
    </lineage>
</organism>
<dbReference type="EMBL" id="AZEB01000010">
    <property type="protein sequence ID" value="KRL22047.1"/>
    <property type="molecule type" value="Genomic_DNA"/>
</dbReference>
<dbReference type="CDD" id="cd03255">
    <property type="entry name" value="ABC_MJ0796_LolCDE_FtsE"/>
    <property type="match status" value="1"/>
</dbReference>
<comment type="caution">
    <text evidence="5">The sequence shown here is derived from an EMBL/GenBank/DDBJ whole genome shotgun (WGS) entry which is preliminary data.</text>
</comment>
<keyword evidence="6" id="KW-1185">Reference proteome</keyword>
<keyword evidence="5" id="KW-0449">Lipoprotein</keyword>
<dbReference type="InterPro" id="IPR003439">
    <property type="entry name" value="ABC_transporter-like_ATP-bd"/>
</dbReference>
<sequence length="246" mass="26753">MNDMNEQVIDVNHIVKRVATNGSQKPLEILHGISLQANAGEFLSIVGPSGAGKSTLLSVMSGLSKPTSGEVHLLGTDPYQLRASKAAEFRRNQVGFIFQNYNLIPALPAFDNIVLPLRLAHKKVDPQKVETLLKKLNFAANPNNFVSSLSGGEQQKVAIARVLVANSRIIFADEPTGALDSVSRQIIFGLLRHLTKQGICIVMVTHDIEMAAATDKAITLRDGRLEKVLNQPTAKALFQVLNEEGR</sequence>
<dbReference type="PATRIC" id="fig|1423766.4.peg.344"/>
<dbReference type="Proteomes" id="UP000051439">
    <property type="component" value="Unassembled WGS sequence"/>
</dbReference>
<dbReference type="GO" id="GO:0005886">
    <property type="term" value="C:plasma membrane"/>
    <property type="evidence" value="ECO:0007669"/>
    <property type="project" value="TreeGrafter"/>
</dbReference>